<dbReference type="InterPro" id="IPR036412">
    <property type="entry name" value="HAD-like_sf"/>
</dbReference>
<sequence>MIRERMRNIRLLLLDVDGVLTDGRIIYDHNGVETKQFHVRDGHGLKLLQRAGIQVGIITGRQSEVVALRARELGIELVFQGAKNKLEPFRRILQQTGLRPEQVAYAGDDLIDLPVLRQVGCAFTVADAVEELFPYVDYVTRRPGGAGAVREICDLLLKQSGCWGEVTARYFAEVAE</sequence>
<dbReference type="PANTHER" id="PTHR21485">
    <property type="entry name" value="HAD SUPERFAMILY MEMBERS CMAS AND KDSC"/>
    <property type="match status" value="1"/>
</dbReference>
<dbReference type="SUPFAM" id="SSF56784">
    <property type="entry name" value="HAD-like"/>
    <property type="match status" value="1"/>
</dbReference>
<accession>A0A1G7ATS7</accession>
<name>A0A1G7ATS7_9BACT</name>
<dbReference type="Proteomes" id="UP000243205">
    <property type="component" value="Unassembled WGS sequence"/>
</dbReference>
<evidence type="ECO:0000256" key="7">
    <source>
        <dbReference type="PIRSR" id="PIRSR006118-2"/>
    </source>
</evidence>
<protein>
    <submittedName>
        <fullName evidence="8">3-deoxy-D-manno-octulosonate 8-phosphate phosphatase (KDO 8-P phosphatase)</fullName>
    </submittedName>
</protein>
<evidence type="ECO:0000256" key="6">
    <source>
        <dbReference type="ARBA" id="ARBA00022842"/>
    </source>
</evidence>
<dbReference type="GO" id="GO:0016788">
    <property type="term" value="F:hydrolase activity, acting on ester bonds"/>
    <property type="evidence" value="ECO:0007669"/>
    <property type="project" value="InterPro"/>
</dbReference>
<evidence type="ECO:0000256" key="2">
    <source>
        <dbReference type="ARBA" id="ARBA00005893"/>
    </source>
</evidence>
<feature type="binding site" evidence="7">
    <location>
        <position position="17"/>
    </location>
    <ligand>
        <name>substrate</name>
    </ligand>
</feature>
<dbReference type="SFLD" id="SFLDS00003">
    <property type="entry name" value="Haloacid_Dehalogenase"/>
    <property type="match status" value="1"/>
</dbReference>
<comment type="subunit">
    <text evidence="3">Homotetramer.</text>
</comment>
<keyword evidence="6 7" id="KW-0460">Magnesium</keyword>
<dbReference type="InterPro" id="IPR050793">
    <property type="entry name" value="CMP-NeuNAc_synthase"/>
</dbReference>
<dbReference type="PANTHER" id="PTHR21485:SF3">
    <property type="entry name" value="N-ACYLNEURAMINATE CYTIDYLYLTRANSFERASE"/>
    <property type="match status" value="1"/>
</dbReference>
<dbReference type="GO" id="GO:0046872">
    <property type="term" value="F:metal ion binding"/>
    <property type="evidence" value="ECO:0007669"/>
    <property type="project" value="UniProtKB-KW"/>
</dbReference>
<dbReference type="OrthoDB" id="9805604at2"/>
<dbReference type="Pfam" id="PF00702">
    <property type="entry name" value="Hydrolase"/>
    <property type="match status" value="1"/>
</dbReference>
<dbReference type="GO" id="GO:0008781">
    <property type="term" value="F:N-acylneuraminate cytidylyltransferase activity"/>
    <property type="evidence" value="ECO:0007669"/>
    <property type="project" value="TreeGrafter"/>
</dbReference>
<dbReference type="SFLD" id="SFLDG01136">
    <property type="entry name" value="C1.6:_Phosphoserine_Phosphatas"/>
    <property type="match status" value="1"/>
</dbReference>
<dbReference type="EMBL" id="FNAQ01000004">
    <property type="protein sequence ID" value="SDE17405.1"/>
    <property type="molecule type" value="Genomic_DNA"/>
</dbReference>
<evidence type="ECO:0000256" key="3">
    <source>
        <dbReference type="ARBA" id="ARBA00011881"/>
    </source>
</evidence>
<evidence type="ECO:0000313" key="8">
    <source>
        <dbReference type="EMBL" id="SDE17405.1"/>
    </source>
</evidence>
<feature type="binding site" evidence="7">
    <location>
        <position position="15"/>
    </location>
    <ligand>
        <name>Mg(2+)</name>
        <dbReference type="ChEBI" id="CHEBI:18420"/>
    </ligand>
</feature>
<evidence type="ECO:0000256" key="4">
    <source>
        <dbReference type="ARBA" id="ARBA00022723"/>
    </source>
</evidence>
<dbReference type="SFLD" id="SFLDG01138">
    <property type="entry name" value="C1.6.2:_Deoxy-d-mannose-octulo"/>
    <property type="match status" value="1"/>
</dbReference>
<dbReference type="Gene3D" id="3.40.50.1000">
    <property type="entry name" value="HAD superfamily/HAD-like"/>
    <property type="match status" value="1"/>
</dbReference>
<comment type="similarity">
    <text evidence="2">Belongs to the KdsC family.</text>
</comment>
<dbReference type="InterPro" id="IPR010023">
    <property type="entry name" value="KdsC_fam"/>
</dbReference>
<gene>
    <name evidence="8" type="ORF">SAMN05661003_104170</name>
</gene>
<keyword evidence="5" id="KW-0378">Hydrolase</keyword>
<dbReference type="InterPro" id="IPR006549">
    <property type="entry name" value="HAD-SF_hydro_IIIA"/>
</dbReference>
<dbReference type="NCBIfam" id="TIGR01670">
    <property type="entry name" value="KdsC-phosphatas"/>
    <property type="match status" value="1"/>
</dbReference>
<organism evidence="8 9">
    <name type="scientific">Desulfuromonas thiophila</name>
    <dbReference type="NCBI Taxonomy" id="57664"/>
    <lineage>
        <taxon>Bacteria</taxon>
        <taxon>Pseudomonadati</taxon>
        <taxon>Thermodesulfobacteriota</taxon>
        <taxon>Desulfuromonadia</taxon>
        <taxon>Desulfuromonadales</taxon>
        <taxon>Desulfuromonadaceae</taxon>
        <taxon>Desulfuromonas</taxon>
    </lineage>
</organism>
<dbReference type="PIRSF" id="PIRSF006118">
    <property type="entry name" value="KDO8-P_Ptase"/>
    <property type="match status" value="1"/>
</dbReference>
<evidence type="ECO:0000256" key="1">
    <source>
        <dbReference type="ARBA" id="ARBA00001946"/>
    </source>
</evidence>
<dbReference type="RefSeq" id="WP_092077296.1">
    <property type="nucleotide sequence ID" value="NZ_CALFZY010000012.1"/>
</dbReference>
<feature type="binding site" evidence="7">
    <location>
        <position position="108"/>
    </location>
    <ligand>
        <name>Mg(2+)</name>
        <dbReference type="ChEBI" id="CHEBI:18420"/>
    </ligand>
</feature>
<dbReference type="CDD" id="cd01630">
    <property type="entry name" value="HAD_KDO-like"/>
    <property type="match status" value="1"/>
</dbReference>
<dbReference type="AlphaFoldDB" id="A0A1G7ATS7"/>
<keyword evidence="9" id="KW-1185">Reference proteome</keyword>
<dbReference type="NCBIfam" id="TIGR01662">
    <property type="entry name" value="HAD-SF-IIIA"/>
    <property type="match status" value="1"/>
</dbReference>
<evidence type="ECO:0000256" key="5">
    <source>
        <dbReference type="ARBA" id="ARBA00022801"/>
    </source>
</evidence>
<dbReference type="STRING" id="57664.SAMN05661003_104170"/>
<keyword evidence="4 7" id="KW-0479">Metal-binding</keyword>
<proteinExistence type="inferred from homology"/>
<reference evidence="9" key="1">
    <citation type="submission" date="2016-10" db="EMBL/GenBank/DDBJ databases">
        <authorList>
            <person name="Varghese N."/>
            <person name="Submissions S."/>
        </authorList>
    </citation>
    <scope>NUCLEOTIDE SEQUENCE [LARGE SCALE GENOMIC DNA]</scope>
    <source>
        <strain evidence="9">DSM 8987</strain>
    </source>
</reference>
<dbReference type="FunFam" id="3.40.50.1000:FF:000029">
    <property type="entry name" value="3-deoxy-D-manno-octulosonate 8-phosphate phosphatase KdsC"/>
    <property type="match status" value="1"/>
</dbReference>
<dbReference type="InterPro" id="IPR023214">
    <property type="entry name" value="HAD_sf"/>
</dbReference>
<evidence type="ECO:0000313" key="9">
    <source>
        <dbReference type="Proteomes" id="UP000243205"/>
    </source>
</evidence>
<comment type="cofactor">
    <cofactor evidence="1 7">
        <name>Mg(2+)</name>
        <dbReference type="ChEBI" id="CHEBI:18420"/>
    </cofactor>
</comment>